<dbReference type="AlphaFoldDB" id="A0A1R3HR61"/>
<gene>
    <name evidence="1" type="ORF">COLO4_27424</name>
</gene>
<evidence type="ECO:0000313" key="1">
    <source>
        <dbReference type="EMBL" id="OMO72865.1"/>
    </source>
</evidence>
<accession>A0A1R3HR61</accession>
<protein>
    <submittedName>
        <fullName evidence="1">Uncharacterized protein</fullName>
    </submittedName>
</protein>
<organism evidence="1 2">
    <name type="scientific">Corchorus olitorius</name>
    <dbReference type="NCBI Taxonomy" id="93759"/>
    <lineage>
        <taxon>Eukaryota</taxon>
        <taxon>Viridiplantae</taxon>
        <taxon>Streptophyta</taxon>
        <taxon>Embryophyta</taxon>
        <taxon>Tracheophyta</taxon>
        <taxon>Spermatophyta</taxon>
        <taxon>Magnoliopsida</taxon>
        <taxon>eudicotyledons</taxon>
        <taxon>Gunneridae</taxon>
        <taxon>Pentapetalae</taxon>
        <taxon>rosids</taxon>
        <taxon>malvids</taxon>
        <taxon>Malvales</taxon>
        <taxon>Malvaceae</taxon>
        <taxon>Grewioideae</taxon>
        <taxon>Apeibeae</taxon>
        <taxon>Corchorus</taxon>
    </lineage>
</organism>
<keyword evidence="2" id="KW-1185">Reference proteome</keyword>
<dbReference type="EMBL" id="AWUE01019557">
    <property type="protein sequence ID" value="OMO72865.1"/>
    <property type="molecule type" value="Genomic_DNA"/>
</dbReference>
<evidence type="ECO:0000313" key="2">
    <source>
        <dbReference type="Proteomes" id="UP000187203"/>
    </source>
</evidence>
<sequence>MGARASRDNWLGSPLIVDDQNLADENSMGLTVRNFIVDGSWDDDSLFAMLPLDSALKIILAFFYKENR</sequence>
<name>A0A1R3HR61_9ROSI</name>
<dbReference type="Proteomes" id="UP000187203">
    <property type="component" value="Unassembled WGS sequence"/>
</dbReference>
<comment type="caution">
    <text evidence="1">The sequence shown here is derived from an EMBL/GenBank/DDBJ whole genome shotgun (WGS) entry which is preliminary data.</text>
</comment>
<reference evidence="2" key="1">
    <citation type="submission" date="2013-09" db="EMBL/GenBank/DDBJ databases">
        <title>Corchorus olitorius genome sequencing.</title>
        <authorList>
            <person name="Alam M."/>
            <person name="Haque M.S."/>
            <person name="Islam M.S."/>
            <person name="Emdad E.M."/>
            <person name="Islam M.M."/>
            <person name="Ahmed B."/>
            <person name="Halim A."/>
            <person name="Hossen Q.M.M."/>
            <person name="Hossain M.Z."/>
            <person name="Ahmed R."/>
            <person name="Khan M.M."/>
            <person name="Islam R."/>
            <person name="Rashid M.M."/>
            <person name="Khan S.A."/>
            <person name="Rahman M.S."/>
            <person name="Alam M."/>
            <person name="Yahiya A.S."/>
            <person name="Khan M.S."/>
            <person name="Azam M.S."/>
            <person name="Haque T."/>
            <person name="Lashkar M.Z.H."/>
            <person name="Akhand A.I."/>
            <person name="Morshed G."/>
            <person name="Roy S."/>
            <person name="Uddin K.S."/>
            <person name="Rabeya T."/>
            <person name="Hossain A.S."/>
            <person name="Chowdhury A."/>
            <person name="Snigdha A.R."/>
            <person name="Mortoza M.S."/>
            <person name="Matin S.A."/>
            <person name="Hoque S.M.E."/>
            <person name="Islam M.K."/>
            <person name="Roy D.K."/>
            <person name="Haider R."/>
            <person name="Moosa M.M."/>
            <person name="Elias S.M."/>
            <person name="Hasan A.M."/>
            <person name="Jahan S."/>
            <person name="Shafiuddin M."/>
            <person name="Mahmood N."/>
            <person name="Shommy N.S."/>
        </authorList>
    </citation>
    <scope>NUCLEOTIDE SEQUENCE [LARGE SCALE GENOMIC DNA]</scope>
    <source>
        <strain evidence="2">cv. O-4</strain>
    </source>
</reference>
<proteinExistence type="predicted"/>